<dbReference type="Pfam" id="PF12796">
    <property type="entry name" value="Ank_2"/>
    <property type="match status" value="2"/>
</dbReference>
<dbReference type="SMART" id="SM00248">
    <property type="entry name" value="ANK"/>
    <property type="match status" value="6"/>
</dbReference>
<reference evidence="9 10" key="1">
    <citation type="submission" date="2015-08" db="EMBL/GenBank/DDBJ databases">
        <title>The genome of the Asian arowana (Scleropages formosus).</title>
        <authorList>
            <person name="Tan M.H."/>
            <person name="Gan H.M."/>
            <person name="Croft L.J."/>
            <person name="Austin C.M."/>
        </authorList>
    </citation>
    <scope>NUCLEOTIDE SEQUENCE [LARGE SCALE GENOMIC DNA]</scope>
    <source>
        <strain evidence="9">Aro1</strain>
    </source>
</reference>
<dbReference type="GO" id="GO:0010468">
    <property type="term" value="P:regulation of gene expression"/>
    <property type="evidence" value="ECO:0007669"/>
    <property type="project" value="TreeGrafter"/>
</dbReference>
<keyword evidence="4" id="KW-0010">Activator</keyword>
<dbReference type="PANTHER" id="PTHR24124">
    <property type="entry name" value="ANKYRIN REPEAT FAMILY A"/>
    <property type="match status" value="1"/>
</dbReference>
<dbReference type="InterPro" id="IPR047571">
    <property type="entry name" value="OCA"/>
</dbReference>
<evidence type="ECO:0000256" key="7">
    <source>
        <dbReference type="SAM" id="MobiDB-lite"/>
    </source>
</evidence>
<feature type="repeat" description="ANK" evidence="6">
    <location>
        <begin position="273"/>
        <end position="305"/>
    </location>
</feature>
<name>A0A0P7TL85_SCLFO</name>
<evidence type="ECO:0000256" key="2">
    <source>
        <dbReference type="ARBA" id="ARBA00023015"/>
    </source>
</evidence>
<organism evidence="9 10">
    <name type="scientific">Scleropages formosus</name>
    <name type="common">Asian bonytongue</name>
    <name type="synonym">Osteoglossum formosum</name>
    <dbReference type="NCBI Taxonomy" id="113540"/>
    <lineage>
        <taxon>Eukaryota</taxon>
        <taxon>Metazoa</taxon>
        <taxon>Chordata</taxon>
        <taxon>Craniata</taxon>
        <taxon>Vertebrata</taxon>
        <taxon>Euteleostomi</taxon>
        <taxon>Actinopterygii</taxon>
        <taxon>Neopterygii</taxon>
        <taxon>Teleostei</taxon>
        <taxon>Osteoglossocephala</taxon>
        <taxon>Osteoglossomorpha</taxon>
        <taxon>Osteoglossiformes</taxon>
        <taxon>Osteoglossidae</taxon>
        <taxon>Scleropages</taxon>
    </lineage>
</organism>
<dbReference type="Gene3D" id="1.25.40.20">
    <property type="entry name" value="Ankyrin repeat-containing domain"/>
    <property type="match status" value="2"/>
</dbReference>
<evidence type="ECO:0000313" key="9">
    <source>
        <dbReference type="EMBL" id="KPP61675.1"/>
    </source>
</evidence>
<evidence type="ECO:0000256" key="3">
    <source>
        <dbReference type="ARBA" id="ARBA00023043"/>
    </source>
</evidence>
<dbReference type="STRING" id="113540.ENSSFOP00015013368"/>
<keyword evidence="2" id="KW-0805">Transcription regulation</keyword>
<dbReference type="PRINTS" id="PR01415">
    <property type="entry name" value="ANKYRIN"/>
</dbReference>
<keyword evidence="1" id="KW-0677">Repeat</keyword>
<protein>
    <submittedName>
        <fullName evidence="9">NF-kappa-B inhibitor zeta-like</fullName>
    </submittedName>
</protein>
<keyword evidence="3 6" id="KW-0040">ANK repeat</keyword>
<dbReference type="PROSITE" id="PS52003">
    <property type="entry name" value="OCA"/>
    <property type="match status" value="1"/>
</dbReference>
<evidence type="ECO:0000256" key="1">
    <source>
        <dbReference type="ARBA" id="ARBA00022737"/>
    </source>
</evidence>
<evidence type="ECO:0000259" key="8">
    <source>
        <dbReference type="PROSITE" id="PS52003"/>
    </source>
</evidence>
<keyword evidence="5" id="KW-0804">Transcription</keyword>
<dbReference type="PANTHER" id="PTHR24124:SF5">
    <property type="entry name" value="NF-KAPPA-B INHIBITOR ZETA"/>
    <property type="match status" value="1"/>
</dbReference>
<evidence type="ECO:0000256" key="5">
    <source>
        <dbReference type="ARBA" id="ARBA00023163"/>
    </source>
</evidence>
<dbReference type="InterPro" id="IPR036770">
    <property type="entry name" value="Ankyrin_rpt-contain_sf"/>
</dbReference>
<sequence>MPGSCTGSPTPRGTYQGVRVKNPVKELIMQKRVRQVPPVPSPENEQVEKFPKSHDHCPALITMLQGTKRPAASSPSGMSSPKRCATYQNSAVTTPNVMLSNVQVNFSNSDVDSSMKEGTLSSGHLLDITSILQQSSECSPVSMATLQVQESPCHPQLIPASSLPHISSPLLSHEPSLYVSTDPLTHYSPSENLASCLHTGSPNPSYYPQTTGNSCLAPEFFPPQLDFSDPSMSLLSPVTQATGSMSFFQWQIQQEEKKLQGLSPEQLMIRDGDGDTFLHIAVAQGRRALAYVLARKMADINVLDLKEHNSQSALQVGVAANQHLIVQDLLTLGAQVNTADCWGRTPLHVCAEKGHALMLQAIHRTLQNMQQQLNVEAVNYDGLTALHTAVLAHNAVLQELGQARLPNCPQTEALLRRRKLLGECISTLLSMGASYKTKDLKSGRTALHIAAEEANVELLRLFLDQPDSLHIINEKAYNGNTVLHVASSLQGRVAQVDTVKLLMRRGADPSSKNLENENPAHLVPEGPLGDQVRRILKGKGALPLGKIGVGHAQDMSRVEV</sequence>
<feature type="repeat" description="ANK" evidence="6">
    <location>
        <begin position="442"/>
        <end position="474"/>
    </location>
</feature>
<comment type="caution">
    <text evidence="9">The sequence shown here is derived from an EMBL/GenBank/DDBJ whole genome shotgun (WGS) entry which is preliminary data.</text>
</comment>
<dbReference type="GO" id="GO:0003677">
    <property type="term" value="F:DNA binding"/>
    <property type="evidence" value="ECO:0007669"/>
    <property type="project" value="InterPro"/>
</dbReference>
<dbReference type="InterPro" id="IPR002110">
    <property type="entry name" value="Ankyrin_rpt"/>
</dbReference>
<dbReference type="Proteomes" id="UP000034805">
    <property type="component" value="Unassembled WGS sequence"/>
</dbReference>
<evidence type="ECO:0000313" key="10">
    <source>
        <dbReference type="Proteomes" id="UP000034805"/>
    </source>
</evidence>
<dbReference type="PROSITE" id="PS50088">
    <property type="entry name" value="ANK_REPEAT"/>
    <property type="match status" value="3"/>
</dbReference>
<dbReference type="EMBL" id="JARO02009402">
    <property type="protein sequence ID" value="KPP61675.1"/>
    <property type="molecule type" value="Genomic_DNA"/>
</dbReference>
<feature type="repeat" description="ANK" evidence="6">
    <location>
        <begin position="478"/>
        <end position="514"/>
    </location>
</feature>
<evidence type="ECO:0000256" key="4">
    <source>
        <dbReference type="ARBA" id="ARBA00023159"/>
    </source>
</evidence>
<evidence type="ECO:0000256" key="6">
    <source>
        <dbReference type="PROSITE-ProRule" id="PRU00023"/>
    </source>
</evidence>
<dbReference type="GO" id="GO:0005634">
    <property type="term" value="C:nucleus"/>
    <property type="evidence" value="ECO:0007669"/>
    <property type="project" value="TreeGrafter"/>
</dbReference>
<dbReference type="FunFam" id="1.25.40.20:FF:000097">
    <property type="entry name" value="NF-kappa-B inhibitor zeta isoform X1"/>
    <property type="match status" value="1"/>
</dbReference>
<feature type="region of interest" description="Disordered" evidence="7">
    <location>
        <begin position="508"/>
        <end position="527"/>
    </location>
</feature>
<dbReference type="AlphaFoldDB" id="A0A0P7TL85"/>
<gene>
    <name evidence="9" type="ORF">Z043_120202</name>
</gene>
<accession>A0A0P7TL85</accession>
<dbReference type="SUPFAM" id="SSF48403">
    <property type="entry name" value="Ankyrin repeat"/>
    <property type="match status" value="1"/>
</dbReference>
<proteinExistence type="predicted"/>
<feature type="domain" description="OCA" evidence="8">
    <location>
        <begin position="12"/>
        <end position="34"/>
    </location>
</feature>
<dbReference type="PROSITE" id="PS50297">
    <property type="entry name" value="ANK_REP_REGION"/>
    <property type="match status" value="2"/>
</dbReference>
<dbReference type="GO" id="GO:0070974">
    <property type="term" value="F:POU domain binding"/>
    <property type="evidence" value="ECO:0007669"/>
    <property type="project" value="InterPro"/>
</dbReference>